<accession>A0ACC7LIJ2</accession>
<dbReference type="Proteomes" id="UP001595191">
    <property type="component" value="Unassembled WGS sequence"/>
</dbReference>
<gene>
    <name evidence="1" type="ORF">ACEZ3G_06175</name>
</gene>
<protein>
    <submittedName>
        <fullName evidence="1">Glycosyltransferase family 2 protein</fullName>
    </submittedName>
</protein>
<comment type="caution">
    <text evidence="1">The sequence shown here is derived from an EMBL/GenBank/DDBJ whole genome shotgun (WGS) entry which is preliminary data.</text>
</comment>
<proteinExistence type="predicted"/>
<reference evidence="1" key="1">
    <citation type="submission" date="2024-09" db="EMBL/GenBank/DDBJ databases">
        <authorList>
            <person name="Liu J."/>
        </authorList>
    </citation>
    <scope>NUCLEOTIDE SEQUENCE</scope>
    <source>
        <strain evidence="1">NBU2967</strain>
    </source>
</reference>
<sequence>MSKRISVCMATYNGASFIKEQLESILTNLADDDEVIISDDHSTDDTLKIVASFNDPRIKTHLNNPKNKGHIGNFGNAMKKASGAYIFLADQDDVWHPDRIAIVLEALQKNELVVCDCWVTDGKLQIINDSFYGIINAGSGFVKNWVKNTYLGCCMAFHRSIMEKALPFPKNIVSHDTWVGLMGEIYGTTVFIPQKLHYFRRHGTNFSQNDAGDAMSEQKSPYSLMQKIKIRLVLGIEILKRIVKNG</sequence>
<dbReference type="EMBL" id="JBHFPV010000001">
    <property type="protein sequence ID" value="MFH6603056.1"/>
    <property type="molecule type" value="Genomic_DNA"/>
</dbReference>
<evidence type="ECO:0000313" key="1">
    <source>
        <dbReference type="EMBL" id="MFH6603056.1"/>
    </source>
</evidence>
<evidence type="ECO:0000313" key="2">
    <source>
        <dbReference type="Proteomes" id="UP001595191"/>
    </source>
</evidence>
<name>A0ACC7LIJ2_9FLAO</name>
<keyword evidence="2" id="KW-1185">Reference proteome</keyword>
<organism evidence="1 2">
    <name type="scientific">Meishania litoralis</name>
    <dbReference type="NCBI Taxonomy" id="3434685"/>
    <lineage>
        <taxon>Bacteria</taxon>
        <taxon>Pseudomonadati</taxon>
        <taxon>Bacteroidota</taxon>
        <taxon>Flavobacteriia</taxon>
        <taxon>Flavobacteriales</taxon>
        <taxon>Flavobacteriaceae</taxon>
        <taxon>Meishania</taxon>
    </lineage>
</organism>